<dbReference type="InterPro" id="IPR050794">
    <property type="entry name" value="CPA2_transporter"/>
</dbReference>
<feature type="transmembrane region" description="Helical" evidence="8">
    <location>
        <begin position="398"/>
        <end position="415"/>
    </location>
</feature>
<dbReference type="GO" id="GO:1902600">
    <property type="term" value="P:proton transmembrane transport"/>
    <property type="evidence" value="ECO:0007669"/>
    <property type="project" value="InterPro"/>
</dbReference>
<feature type="transmembrane region" description="Helical" evidence="8">
    <location>
        <begin position="42"/>
        <end position="64"/>
    </location>
</feature>
<evidence type="ECO:0000259" key="9">
    <source>
        <dbReference type="Pfam" id="PF00999"/>
    </source>
</evidence>
<evidence type="ECO:0000313" key="10">
    <source>
        <dbReference type="EMBL" id="CAE6477945.1"/>
    </source>
</evidence>
<accession>A0A8H3CE26</accession>
<comment type="caution">
    <text evidence="10">The sequence shown here is derived from an EMBL/GenBank/DDBJ whole genome shotgun (WGS) entry which is preliminary data.</text>
</comment>
<keyword evidence="4 8" id="KW-1133">Transmembrane helix</keyword>
<dbReference type="PANTHER" id="PTHR32468:SF0">
    <property type="entry name" value="K(+)_H(+) ANTIPORTER 1"/>
    <property type="match status" value="1"/>
</dbReference>
<evidence type="ECO:0000256" key="4">
    <source>
        <dbReference type="ARBA" id="ARBA00022989"/>
    </source>
</evidence>
<dbReference type="Gene3D" id="1.20.1530.20">
    <property type="match status" value="1"/>
</dbReference>
<feature type="transmembrane region" description="Helical" evidence="8">
    <location>
        <begin position="71"/>
        <end position="92"/>
    </location>
</feature>
<feature type="transmembrane region" description="Helical" evidence="8">
    <location>
        <begin position="206"/>
        <end position="229"/>
    </location>
</feature>
<keyword evidence="6 8" id="KW-0472">Membrane</keyword>
<feature type="transmembrane region" description="Helical" evidence="8">
    <location>
        <begin position="141"/>
        <end position="159"/>
    </location>
</feature>
<dbReference type="PANTHER" id="PTHR32468">
    <property type="entry name" value="CATION/H + ANTIPORTER"/>
    <property type="match status" value="1"/>
</dbReference>
<keyword evidence="2" id="KW-0813">Transport</keyword>
<feature type="transmembrane region" description="Helical" evidence="8">
    <location>
        <begin position="104"/>
        <end position="129"/>
    </location>
</feature>
<keyword evidence="3 8" id="KW-0812">Transmembrane</keyword>
<evidence type="ECO:0000256" key="8">
    <source>
        <dbReference type="SAM" id="Phobius"/>
    </source>
</evidence>
<protein>
    <recommendedName>
        <fullName evidence="9">Cation/H+ exchanger transmembrane domain-containing protein</fullName>
    </recommendedName>
</protein>
<feature type="region of interest" description="Disordered" evidence="7">
    <location>
        <begin position="511"/>
        <end position="546"/>
    </location>
</feature>
<reference evidence="10" key="1">
    <citation type="submission" date="2021-01" db="EMBL/GenBank/DDBJ databases">
        <authorList>
            <person name="Kaushik A."/>
        </authorList>
    </citation>
    <scope>NUCLEOTIDE SEQUENCE</scope>
    <source>
        <strain evidence="10">AG4-R118</strain>
    </source>
</reference>
<dbReference type="Proteomes" id="UP000663888">
    <property type="component" value="Unassembled WGS sequence"/>
</dbReference>
<dbReference type="GO" id="GO:0015297">
    <property type="term" value="F:antiporter activity"/>
    <property type="evidence" value="ECO:0007669"/>
    <property type="project" value="InterPro"/>
</dbReference>
<evidence type="ECO:0000256" key="1">
    <source>
        <dbReference type="ARBA" id="ARBA00004141"/>
    </source>
</evidence>
<name>A0A8H3CE26_9AGAM</name>
<dbReference type="InterPro" id="IPR038770">
    <property type="entry name" value="Na+/solute_symporter_sf"/>
</dbReference>
<evidence type="ECO:0000256" key="7">
    <source>
        <dbReference type="SAM" id="MobiDB-lite"/>
    </source>
</evidence>
<dbReference type="Pfam" id="PF00999">
    <property type="entry name" value="Na_H_Exchanger"/>
    <property type="match status" value="1"/>
</dbReference>
<feature type="transmembrane region" description="Helical" evidence="8">
    <location>
        <begin position="235"/>
        <end position="255"/>
    </location>
</feature>
<dbReference type="EMBL" id="CAJMWX010001260">
    <property type="protein sequence ID" value="CAE6477945.1"/>
    <property type="molecule type" value="Genomic_DNA"/>
</dbReference>
<evidence type="ECO:0000256" key="3">
    <source>
        <dbReference type="ARBA" id="ARBA00022692"/>
    </source>
</evidence>
<keyword evidence="5" id="KW-0406">Ion transport</keyword>
<evidence type="ECO:0000256" key="2">
    <source>
        <dbReference type="ARBA" id="ARBA00022448"/>
    </source>
</evidence>
<dbReference type="GO" id="GO:0016020">
    <property type="term" value="C:membrane"/>
    <property type="evidence" value="ECO:0007669"/>
    <property type="project" value="UniProtKB-SubCell"/>
</dbReference>
<proteinExistence type="predicted"/>
<evidence type="ECO:0000256" key="5">
    <source>
        <dbReference type="ARBA" id="ARBA00023065"/>
    </source>
</evidence>
<comment type="subcellular location">
    <subcellularLocation>
        <location evidence="1">Membrane</location>
        <topology evidence="1">Multi-pass membrane protein</topology>
    </subcellularLocation>
</comment>
<feature type="transmembrane region" description="Helical" evidence="8">
    <location>
        <begin position="355"/>
        <end position="377"/>
    </location>
</feature>
<organism evidence="10 11">
    <name type="scientific">Rhizoctonia solani</name>
    <dbReference type="NCBI Taxonomy" id="456999"/>
    <lineage>
        <taxon>Eukaryota</taxon>
        <taxon>Fungi</taxon>
        <taxon>Dikarya</taxon>
        <taxon>Basidiomycota</taxon>
        <taxon>Agaricomycotina</taxon>
        <taxon>Agaricomycetes</taxon>
        <taxon>Cantharellales</taxon>
        <taxon>Ceratobasidiaceae</taxon>
        <taxon>Rhizoctonia</taxon>
    </lineage>
</organism>
<evidence type="ECO:0000313" key="11">
    <source>
        <dbReference type="Proteomes" id="UP000663888"/>
    </source>
</evidence>
<feature type="transmembrane region" description="Helical" evidence="8">
    <location>
        <begin position="327"/>
        <end position="349"/>
    </location>
</feature>
<dbReference type="InterPro" id="IPR006153">
    <property type="entry name" value="Cation/H_exchanger_TM"/>
</dbReference>
<evidence type="ECO:0000256" key="6">
    <source>
        <dbReference type="ARBA" id="ARBA00023136"/>
    </source>
</evidence>
<feature type="transmembrane region" description="Helical" evidence="8">
    <location>
        <begin position="421"/>
        <end position="441"/>
    </location>
</feature>
<gene>
    <name evidence="10" type="ORF">RDB_LOCUS119344</name>
</gene>
<dbReference type="AlphaFoldDB" id="A0A8H3CE26"/>
<feature type="domain" description="Cation/H+ exchanger transmembrane" evidence="9">
    <location>
        <begin position="55"/>
        <end position="436"/>
    </location>
</feature>
<feature type="transmembrane region" description="Helical" evidence="8">
    <location>
        <begin position="171"/>
        <end position="194"/>
    </location>
</feature>
<sequence>MPATTSDWVRMSISRLVGRAAEQQGGLLTGSDPTEYNTHDPIRLFIIQLGVIMLMTQLLSLFLGRIRQPKVIAEVLGGIILGPTAMGRIPGFTEHIFPEPSRPFLALVANIGLVLFLFLVGLEIDVAVIKRNAKTSMTISAGGMILPFGLGAAVAIPVYNHFIDPEAASFGHFLLFVGVAYSITAFPVLCRILVALELLDTTVGIVVLSAGVGNDVVGWTLLALTVALVNASSGLTALYVLLCAVGWTLFILFPIKRAMMWLARWTGSVESGPSPLFMTATILLVFGSAFFTDIIGVHAIFGGFLAGLAIPHDGGLAIALTEKLEDMVSIIFLPLYFTLSGLSTNLGLLDNGLTWGFTILICVTAYIGKFFGGALAARLAGFSNRESATIGTLMSCKGLVELIVLNVGLSAGILSTRVFSMFVLEALVLTFATTPVTLWLYPLKYRVRASAIGGNFGHASDDEIPRPSNATGDEVLGLTGKRKFLFVFDKFESLPGAMMLSRLLQVASGPAPSSEAEVPPKVELPGSPESSNIPQLPATDEDTPVEPRGVTVDALRLIELTERTSAIMRSSETDQLLMRDPLLTVFRTFAELEDIPVTSSLSVVSHEGFATSVAEHSTKNGDEMVVVSWTPGSVPATTHGPSAAPTPAAQTVHNPFDALFKATGNTETSSGIYSHFLRGLFVKSSVDVALFIDRGPGKQSLGGTGGAQHIFLPFFGGPDDRLALSFVVQLCKHPLVSATVVRVRKTEPEDVDLAVPEAAHMADAKQAEAVAAAMKANNMTVHSTVGGFPDTVYAAADTQTRLASDTLDDMMWTRCSTELDASNMEFKSISSPTPLHSIVSLAQTLGSKRRLVSIVGRGKRMAVESHREEIKEFGGSGEVGKTAGDVAAALFVSSVKGPVVVLQAAYASRREEEQE</sequence>